<keyword evidence="2" id="KW-1185">Reference proteome</keyword>
<organism evidence="1 2">
    <name type="scientific">Piliocolobus tephrosceles</name>
    <name type="common">Ugandan red Colobus</name>
    <dbReference type="NCBI Taxonomy" id="591936"/>
    <lineage>
        <taxon>Eukaryota</taxon>
        <taxon>Metazoa</taxon>
        <taxon>Chordata</taxon>
        <taxon>Craniata</taxon>
        <taxon>Vertebrata</taxon>
        <taxon>Euteleostomi</taxon>
        <taxon>Mammalia</taxon>
        <taxon>Eutheria</taxon>
        <taxon>Euarchontoglires</taxon>
        <taxon>Primates</taxon>
        <taxon>Haplorrhini</taxon>
        <taxon>Catarrhini</taxon>
        <taxon>Cercopithecidae</taxon>
        <taxon>Colobinae</taxon>
        <taxon>Piliocolobus</taxon>
    </lineage>
</organism>
<reference evidence="1" key="2">
    <citation type="submission" date="2025-09" db="UniProtKB">
        <authorList>
            <consortium name="Ensembl"/>
        </authorList>
    </citation>
    <scope>IDENTIFICATION</scope>
</reference>
<proteinExistence type="predicted"/>
<dbReference type="AlphaFoldDB" id="A0A8C9IA06"/>
<name>A0A8C9IA06_9PRIM</name>
<accession>A0A8C9IA06</accession>
<evidence type="ECO:0000313" key="2">
    <source>
        <dbReference type="Proteomes" id="UP000694416"/>
    </source>
</evidence>
<dbReference type="Ensembl" id="ENSPTET00000044917.1">
    <property type="protein sequence ID" value="ENSPTEP00000032704.1"/>
    <property type="gene ID" value="ENSPTEG00000031388.1"/>
</dbReference>
<dbReference type="PANTHER" id="PTHR12138">
    <property type="entry name" value="PRIMATE-EXPANDED PROTEIN FAMILY"/>
    <property type="match status" value="1"/>
</dbReference>
<protein>
    <submittedName>
        <fullName evidence="1">Uncharacterized protein</fullName>
    </submittedName>
</protein>
<dbReference type="Proteomes" id="UP000694416">
    <property type="component" value="Unplaced"/>
</dbReference>
<reference evidence="1" key="1">
    <citation type="submission" date="2025-08" db="UniProtKB">
        <authorList>
            <consortium name="Ensembl"/>
        </authorList>
    </citation>
    <scope>IDENTIFICATION</scope>
</reference>
<sequence length="263" mass="28856">STCEDGQRERDFHEAAAGLAGPTFRVVSRLKKRHARTLGRDYPAGPGIGRGLDDALAPREEKASLPPCTKYGPCDLRTLRLTLSPRLKYGDVISAHCNLRLLGSSDSCASATRVAGITVESLKTILDSESLTLPWSLDQMGQQQARKQTRGPLQIILLKTTTKKKGRPTMAETWRSMWDGEVSTSEQLEGDIPYETMLPAVPFFFFLRQSPVLLLRLECSGTISAHCNLCLPGSNNSPTSASRVAGTTGTRHHTHTPSQFLYF</sequence>
<dbReference type="PANTHER" id="PTHR12138:SF162">
    <property type="entry name" value="CHROMOSOME UNDETERMINED SCAFFOLD_275, WHOLE GENOME SHOTGUN SEQUENCE"/>
    <property type="match status" value="1"/>
</dbReference>
<evidence type="ECO:0000313" key="1">
    <source>
        <dbReference type="Ensembl" id="ENSPTEP00000032704.1"/>
    </source>
</evidence>